<dbReference type="EMBL" id="LTDM01000019">
    <property type="protein sequence ID" value="OLS02738.1"/>
    <property type="molecule type" value="Genomic_DNA"/>
</dbReference>
<evidence type="ECO:0000259" key="1">
    <source>
        <dbReference type="Pfam" id="PF12146"/>
    </source>
</evidence>
<dbReference type="PANTHER" id="PTHR11614">
    <property type="entry name" value="PHOSPHOLIPASE-RELATED"/>
    <property type="match status" value="1"/>
</dbReference>
<gene>
    <name evidence="2" type="primary">ytpA</name>
    <name evidence="2" type="ORF">TICRE_12780</name>
</gene>
<dbReference type="GO" id="GO:0016787">
    <property type="term" value="F:hydrolase activity"/>
    <property type="evidence" value="ECO:0007669"/>
    <property type="project" value="UniProtKB-KW"/>
</dbReference>
<dbReference type="Gene3D" id="3.40.50.1820">
    <property type="entry name" value="alpha/beta hydrolase"/>
    <property type="match status" value="1"/>
</dbReference>
<evidence type="ECO:0000313" key="3">
    <source>
        <dbReference type="Proteomes" id="UP000186112"/>
    </source>
</evidence>
<feature type="domain" description="Serine aminopeptidase S33" evidence="1">
    <location>
        <begin position="24"/>
        <end position="288"/>
    </location>
</feature>
<dbReference type="InterPro" id="IPR022742">
    <property type="entry name" value="Hydrolase_4"/>
</dbReference>
<comment type="caution">
    <text evidence="2">The sequence shown here is derived from an EMBL/GenBank/DDBJ whole genome shotgun (WGS) entry which is preliminary data.</text>
</comment>
<sequence length="305" mass="35245">MQNFKFKTKKGMTINAYKWVPTGEIKAIVQISHGMNEHILRYDGFAKFLSEKGYLIYGNDHLGHGKSLLEGEELGYISDDDGFNDMVDEMKTLTDIIREEHKDLKIFMFSHSMGSFLAQRYIEIYRDKIDGLILSGTNGQPPVALNMGISLSNLIMKVKGRREKSKLIEALSFGSYNKKITPKRTYFDWLSRDEKEVDKYIEDPLCGNLFPVSFFHDLYIGMKSIHNEEDLQNISKDLPIYIFCGSDDPVGNYGKGIVNLNNIYKRLGIRDVEYKLYEGGRHEMLNEINRLEVIIDILNWLEARK</sequence>
<dbReference type="RefSeq" id="WP_075726265.1">
    <property type="nucleotide sequence ID" value="NZ_LTDM01000019.1"/>
</dbReference>
<keyword evidence="3" id="KW-1185">Reference proteome</keyword>
<dbReference type="Proteomes" id="UP000186112">
    <property type="component" value="Unassembled WGS sequence"/>
</dbReference>
<dbReference type="InterPro" id="IPR051044">
    <property type="entry name" value="MAG_DAG_Lipase"/>
</dbReference>
<dbReference type="SUPFAM" id="SSF53474">
    <property type="entry name" value="alpha/beta-Hydrolases"/>
    <property type="match status" value="1"/>
</dbReference>
<evidence type="ECO:0000313" key="2">
    <source>
        <dbReference type="EMBL" id="OLS02738.1"/>
    </source>
</evidence>
<keyword evidence="2" id="KW-0378">Hydrolase</keyword>
<name>A0A1U7M6C0_TISCR</name>
<dbReference type="AlphaFoldDB" id="A0A1U7M6C0"/>
<dbReference type="InterPro" id="IPR029058">
    <property type="entry name" value="AB_hydrolase_fold"/>
</dbReference>
<protein>
    <submittedName>
        <fullName evidence="2">Phospholipase YtpA</fullName>
        <ecNumber evidence="2">3.1.1.-</ecNumber>
    </submittedName>
</protein>
<dbReference type="EC" id="3.1.1.-" evidence="2"/>
<dbReference type="OrthoDB" id="9806902at2"/>
<accession>A0A1U7M6C0</accession>
<organism evidence="2 3">
    <name type="scientific">Tissierella creatinophila DSM 6911</name>
    <dbReference type="NCBI Taxonomy" id="1123403"/>
    <lineage>
        <taxon>Bacteria</taxon>
        <taxon>Bacillati</taxon>
        <taxon>Bacillota</taxon>
        <taxon>Tissierellia</taxon>
        <taxon>Tissierellales</taxon>
        <taxon>Tissierellaceae</taxon>
        <taxon>Tissierella</taxon>
    </lineage>
</organism>
<reference evidence="2 3" key="1">
    <citation type="submission" date="2016-02" db="EMBL/GenBank/DDBJ databases">
        <title>Genome sequence of Tissierella creatinophila DSM 6911.</title>
        <authorList>
            <person name="Poehlein A."/>
            <person name="Daniel R."/>
        </authorList>
    </citation>
    <scope>NUCLEOTIDE SEQUENCE [LARGE SCALE GENOMIC DNA]</scope>
    <source>
        <strain evidence="2 3">DSM 6911</strain>
    </source>
</reference>
<proteinExistence type="predicted"/>
<dbReference type="Pfam" id="PF12146">
    <property type="entry name" value="Hydrolase_4"/>
    <property type="match status" value="1"/>
</dbReference>